<dbReference type="InterPro" id="IPR043129">
    <property type="entry name" value="ATPase_NBD"/>
</dbReference>
<dbReference type="EMBL" id="BORT01000039">
    <property type="protein sequence ID" value="GIO50871.1"/>
    <property type="molecule type" value="Genomic_DNA"/>
</dbReference>
<feature type="domain" description="Carbohydrate kinase FGGY N-terminal" evidence="8">
    <location>
        <begin position="8"/>
        <end position="248"/>
    </location>
</feature>
<keyword evidence="5" id="KW-0067">ATP-binding</keyword>
<evidence type="ECO:0000256" key="1">
    <source>
        <dbReference type="ARBA" id="ARBA00009156"/>
    </source>
</evidence>
<evidence type="ECO:0000256" key="7">
    <source>
        <dbReference type="ARBA" id="ARBA00023308"/>
    </source>
</evidence>
<dbReference type="GO" id="GO:0008993">
    <property type="term" value="F:rhamnulokinase activity"/>
    <property type="evidence" value="ECO:0007669"/>
    <property type="project" value="InterPro"/>
</dbReference>
<comment type="similarity">
    <text evidence="1">Belongs to the FGGY kinase family.</text>
</comment>
<evidence type="ECO:0000259" key="8">
    <source>
        <dbReference type="Pfam" id="PF00370"/>
    </source>
</evidence>
<comment type="caution">
    <text evidence="10">The sequence shown here is derived from an EMBL/GenBank/DDBJ whole genome shotgun (WGS) entry which is preliminary data.</text>
</comment>
<dbReference type="Proteomes" id="UP000682811">
    <property type="component" value="Unassembled WGS sequence"/>
</dbReference>
<dbReference type="Pfam" id="PF00370">
    <property type="entry name" value="FGGY_N"/>
    <property type="match status" value="1"/>
</dbReference>
<evidence type="ECO:0000256" key="6">
    <source>
        <dbReference type="ARBA" id="ARBA00023157"/>
    </source>
</evidence>
<dbReference type="InterPro" id="IPR018485">
    <property type="entry name" value="FGGY_C"/>
</dbReference>
<evidence type="ECO:0000313" key="10">
    <source>
        <dbReference type="EMBL" id="GIO50871.1"/>
    </source>
</evidence>
<dbReference type="GO" id="GO:0005829">
    <property type="term" value="C:cytosol"/>
    <property type="evidence" value="ECO:0007669"/>
    <property type="project" value="TreeGrafter"/>
</dbReference>
<keyword evidence="11" id="KW-1185">Reference proteome</keyword>
<dbReference type="RefSeq" id="WP_237100015.1">
    <property type="nucleotide sequence ID" value="NZ_AP025343.1"/>
</dbReference>
<evidence type="ECO:0000256" key="2">
    <source>
        <dbReference type="ARBA" id="ARBA00022679"/>
    </source>
</evidence>
<evidence type="ECO:0000313" key="11">
    <source>
        <dbReference type="Proteomes" id="UP000682811"/>
    </source>
</evidence>
<keyword evidence="3" id="KW-0547">Nucleotide-binding</keyword>
<evidence type="ECO:0000256" key="3">
    <source>
        <dbReference type="ARBA" id="ARBA00022741"/>
    </source>
</evidence>
<evidence type="ECO:0000256" key="5">
    <source>
        <dbReference type="ARBA" id="ARBA00022840"/>
    </source>
</evidence>
<dbReference type="GO" id="GO:0019301">
    <property type="term" value="P:rhamnose catabolic process"/>
    <property type="evidence" value="ECO:0007669"/>
    <property type="project" value="InterPro"/>
</dbReference>
<keyword evidence="7" id="KW-0684">Rhamnose metabolism</keyword>
<sequence>MSTQSLHMMAVDFGASSGRAVTGAFDGRRLSIQEVHRFENEPVQLGDRLHWDFLRLFHELKRGITKARHQLGATPASIAVDTWGVDYGLVDPQGRLIGNPHHYRDLRSEPAMKEALRLIREADLYARTGIQSSSINTVYQLFSEVQLRYEQNADDWRMLFMPDLFHYYLSGVMASEYTIASTSGMIDAAHRNWSTPILDALALPSTLLNPVVMPGTKLGEIRPDIRAELAIGAMPVIAAAGHDTAAAVASIPTDGDARYAFISSGTWSLMGIELDAPVLTEQSRRLLFSNEGGADGRIRLLKNIMGLWLLQECRRFWAMEGAAFDYAELTEMARLAPHSSSYIDAGDAVFLPPGNMPQRIQEYCRASGQAVPQSRPEIIRCILESLAFKYRQTLDEIEALTGEDIEQIHMVGGGIQNRLLCQLTANVTGRSVIAGPVEATSIGNLMMQAKAHGEVKHLADIREVVRQSYPPEIYVPEDAEEWEERYRRYDQLRAVQQAKGN</sequence>
<dbReference type="CDD" id="cd07771">
    <property type="entry name" value="ASKHA_NBD_FGGY_RhaB-like"/>
    <property type="match status" value="1"/>
</dbReference>
<accession>A0A919YFT9</accession>
<dbReference type="Pfam" id="PF02782">
    <property type="entry name" value="FGGY_C"/>
    <property type="match status" value="1"/>
</dbReference>
<dbReference type="SUPFAM" id="SSF53067">
    <property type="entry name" value="Actin-like ATPase domain"/>
    <property type="match status" value="2"/>
</dbReference>
<keyword evidence="6" id="KW-1015">Disulfide bond</keyword>
<organism evidence="10 11">
    <name type="scientific">Paenibacillus azoreducens</name>
    <dbReference type="NCBI Taxonomy" id="116718"/>
    <lineage>
        <taxon>Bacteria</taxon>
        <taxon>Bacillati</taxon>
        <taxon>Bacillota</taxon>
        <taxon>Bacilli</taxon>
        <taxon>Bacillales</taxon>
        <taxon>Paenibacillaceae</taxon>
        <taxon>Paenibacillus</taxon>
    </lineage>
</organism>
<evidence type="ECO:0000256" key="4">
    <source>
        <dbReference type="ARBA" id="ARBA00022777"/>
    </source>
</evidence>
<gene>
    <name evidence="10" type="ORF">J34TS1_56360</name>
</gene>
<feature type="domain" description="Carbohydrate kinase FGGY C-terminal" evidence="9">
    <location>
        <begin position="261"/>
        <end position="451"/>
    </location>
</feature>
<dbReference type="GO" id="GO:0004370">
    <property type="term" value="F:glycerol kinase activity"/>
    <property type="evidence" value="ECO:0007669"/>
    <property type="project" value="TreeGrafter"/>
</dbReference>
<dbReference type="InterPro" id="IPR018484">
    <property type="entry name" value="FGGY_N"/>
</dbReference>
<evidence type="ECO:0000259" key="9">
    <source>
        <dbReference type="Pfam" id="PF02782"/>
    </source>
</evidence>
<protein>
    <submittedName>
        <fullName evidence="10">Carbohydrate kinase</fullName>
    </submittedName>
</protein>
<proteinExistence type="inferred from homology"/>
<keyword evidence="2" id="KW-0808">Transferase</keyword>
<dbReference type="Gene3D" id="3.30.420.40">
    <property type="match status" value="2"/>
</dbReference>
<dbReference type="PANTHER" id="PTHR10196">
    <property type="entry name" value="SUGAR KINASE"/>
    <property type="match status" value="1"/>
</dbReference>
<reference evidence="10 11" key="1">
    <citation type="submission" date="2021-03" db="EMBL/GenBank/DDBJ databases">
        <title>Antimicrobial resistance genes in bacteria isolated from Japanese honey, and their potential for conferring macrolide and lincosamide resistance in the American foulbrood pathogen Paenibacillus larvae.</title>
        <authorList>
            <person name="Okamoto M."/>
            <person name="Kumagai M."/>
            <person name="Kanamori H."/>
            <person name="Takamatsu D."/>
        </authorList>
    </citation>
    <scope>NUCLEOTIDE SEQUENCE [LARGE SCALE GENOMIC DNA]</scope>
    <source>
        <strain evidence="10 11">J34TS1</strain>
    </source>
</reference>
<name>A0A919YFT9_9BACL</name>
<dbReference type="InterPro" id="IPR013449">
    <property type="entry name" value="Rhamnulokinase"/>
</dbReference>
<dbReference type="GO" id="GO:0006071">
    <property type="term" value="P:glycerol metabolic process"/>
    <property type="evidence" value="ECO:0007669"/>
    <property type="project" value="TreeGrafter"/>
</dbReference>
<dbReference type="AlphaFoldDB" id="A0A919YFT9"/>
<dbReference type="GO" id="GO:0005524">
    <property type="term" value="F:ATP binding"/>
    <property type="evidence" value="ECO:0007669"/>
    <property type="project" value="UniProtKB-KW"/>
</dbReference>
<dbReference type="PANTHER" id="PTHR10196:SF93">
    <property type="entry name" value="L-RHAMNULOKINASE"/>
    <property type="match status" value="1"/>
</dbReference>
<keyword evidence="4 10" id="KW-0418">Kinase</keyword>